<dbReference type="InterPro" id="IPR007848">
    <property type="entry name" value="Small_mtfrase_dom"/>
</dbReference>
<dbReference type="SUPFAM" id="SSF53335">
    <property type="entry name" value="S-adenosyl-L-methionine-dependent methyltransferases"/>
    <property type="match status" value="1"/>
</dbReference>
<evidence type="ECO:0000313" key="7">
    <source>
        <dbReference type="EMBL" id="MDC5698175.1"/>
    </source>
</evidence>
<evidence type="ECO:0000256" key="1">
    <source>
        <dbReference type="ARBA" id="ARBA00006149"/>
    </source>
</evidence>
<protein>
    <submittedName>
        <fullName evidence="7">Methyltransferase</fullName>
    </submittedName>
</protein>
<dbReference type="PROSITE" id="PS00092">
    <property type="entry name" value="N6_MTASE"/>
    <property type="match status" value="1"/>
</dbReference>
<proteinExistence type="inferred from homology"/>
<dbReference type="Pfam" id="PF23186">
    <property type="entry name" value="DUF7059"/>
    <property type="match status" value="1"/>
</dbReference>
<dbReference type="PANTHER" id="PTHR45875">
    <property type="entry name" value="METHYLTRANSFERASE N6AMT1"/>
    <property type="match status" value="1"/>
</dbReference>
<keyword evidence="8" id="KW-1185">Reference proteome</keyword>
<evidence type="ECO:0000256" key="2">
    <source>
        <dbReference type="ARBA" id="ARBA00022603"/>
    </source>
</evidence>
<accession>A0ABT5GJV3</accession>
<evidence type="ECO:0000313" key="8">
    <source>
        <dbReference type="Proteomes" id="UP001150259"/>
    </source>
</evidence>
<dbReference type="InterPro" id="IPR002052">
    <property type="entry name" value="DNA_methylase_N6_adenine_CS"/>
</dbReference>
<evidence type="ECO:0000259" key="5">
    <source>
        <dbReference type="Pfam" id="PF05175"/>
    </source>
</evidence>
<keyword evidence="4" id="KW-0949">S-adenosyl-L-methionine</keyword>
<name>A0ABT5GJV3_9MICO</name>
<comment type="caution">
    <text evidence="7">The sequence shown here is derived from an EMBL/GenBank/DDBJ whole genome shotgun (WGS) entry which is preliminary data.</text>
</comment>
<evidence type="ECO:0000256" key="4">
    <source>
        <dbReference type="ARBA" id="ARBA00022691"/>
    </source>
</evidence>
<dbReference type="InterPro" id="IPR055487">
    <property type="entry name" value="DUF7059"/>
</dbReference>
<keyword evidence="2 7" id="KW-0489">Methyltransferase</keyword>
<dbReference type="GO" id="GO:0008168">
    <property type="term" value="F:methyltransferase activity"/>
    <property type="evidence" value="ECO:0007669"/>
    <property type="project" value="UniProtKB-KW"/>
</dbReference>
<dbReference type="CDD" id="cd02440">
    <property type="entry name" value="AdoMet_MTases"/>
    <property type="match status" value="1"/>
</dbReference>
<gene>
    <name evidence="7" type="ORF">OO014_12980</name>
</gene>
<keyword evidence="3" id="KW-0808">Transferase</keyword>
<dbReference type="Pfam" id="PF05175">
    <property type="entry name" value="MTS"/>
    <property type="match status" value="1"/>
</dbReference>
<dbReference type="InterPro" id="IPR052190">
    <property type="entry name" value="Euk-Arch_PrmC-MTase"/>
</dbReference>
<dbReference type="EMBL" id="JAPFQL010000056">
    <property type="protein sequence ID" value="MDC5698175.1"/>
    <property type="molecule type" value="Genomic_DNA"/>
</dbReference>
<reference evidence="7 8" key="1">
    <citation type="submission" date="2022-11" db="EMBL/GenBank/DDBJ databases">
        <title>Anaerobic phenanthrene biodegradation by a DNRA strain PheN6.</title>
        <authorList>
            <person name="Zhang Z."/>
        </authorList>
    </citation>
    <scope>NUCLEOTIDE SEQUENCE [LARGE SCALE GENOMIC DNA]</scope>
    <source>
        <strain evidence="7 8">PheN6</strain>
    </source>
</reference>
<dbReference type="GO" id="GO:0032259">
    <property type="term" value="P:methylation"/>
    <property type="evidence" value="ECO:0007669"/>
    <property type="project" value="UniProtKB-KW"/>
</dbReference>
<dbReference type="InterPro" id="IPR029063">
    <property type="entry name" value="SAM-dependent_MTases_sf"/>
</dbReference>
<dbReference type="PANTHER" id="PTHR45875:SF1">
    <property type="entry name" value="METHYLTRANSFERASE N6AMT1"/>
    <property type="match status" value="1"/>
</dbReference>
<evidence type="ECO:0000259" key="6">
    <source>
        <dbReference type="Pfam" id="PF23186"/>
    </source>
</evidence>
<dbReference type="Proteomes" id="UP001150259">
    <property type="component" value="Unassembled WGS sequence"/>
</dbReference>
<evidence type="ECO:0000256" key="3">
    <source>
        <dbReference type="ARBA" id="ARBA00022679"/>
    </source>
</evidence>
<comment type="similarity">
    <text evidence="1">Belongs to the eukaryotic/archaeal PrmC-related family.</text>
</comment>
<organism evidence="7 8">
    <name type="scientific">Intrasporangium calvum</name>
    <dbReference type="NCBI Taxonomy" id="53358"/>
    <lineage>
        <taxon>Bacteria</taxon>
        <taxon>Bacillati</taxon>
        <taxon>Actinomycetota</taxon>
        <taxon>Actinomycetes</taxon>
        <taxon>Micrococcales</taxon>
        <taxon>Intrasporangiaceae</taxon>
        <taxon>Intrasporangium</taxon>
    </lineage>
</organism>
<feature type="domain" description="DUF7059" evidence="6">
    <location>
        <begin position="23"/>
        <end position="120"/>
    </location>
</feature>
<feature type="domain" description="Methyltransferase small" evidence="5">
    <location>
        <begin position="177"/>
        <end position="253"/>
    </location>
</feature>
<sequence>MLSPPTPVAFPTLLTRLRADLTAAGFTVDGVAERLGPVASAALHREQSLPALLATETGNGSSPPGGGLGGGPDACAVLIRLFTLGRPVPRPDVEAALPRLMVVGAVALRLVRVEGDEAAAGDVVATCDLRPYADDTHDWWVASDLSEIATRAPLRPDHVLGVGGASTTLASWTIRRPVDRVLDLGTGCGVQALHLAGHARSIVATDLSERALEFARFNAALAGLELDLRRGDLLDPVAGERFSLIVSNPPFVITPRADDVPLYEYRDGGRSGDAIVRSLVRGVQDALEPGGVAQFLGNWEVPRGRTWRDVWAAWLDGVALDAWVVQRETQDPAEYAELWSRDGGVVPGSPEHERLGAAWLRDFASRDVEAIGFGVVTLQRPLTDRQPWRSLDEASGPVAAPMGPVVDAGLRARTWLAEHSDEDVLGIAWSCAADVTEERHGRPGAEDPSVILVRQGGGLRRVVQAGTLLAAYLGVADGELTAGAALEAIATVLDLDPTGVRAELVPQIRDLIADGLLV</sequence>
<dbReference type="Gene3D" id="3.40.50.150">
    <property type="entry name" value="Vaccinia Virus protein VP39"/>
    <property type="match status" value="1"/>
</dbReference>